<feature type="region of interest" description="Disordered" evidence="1">
    <location>
        <begin position="1522"/>
        <end position="1544"/>
    </location>
</feature>
<feature type="compositionally biased region" description="Basic and acidic residues" evidence="1">
    <location>
        <begin position="1597"/>
        <end position="1606"/>
    </location>
</feature>
<keyword evidence="3" id="KW-0282">Flagellum</keyword>
<name>A0A6J1VZM3_9SAUR</name>
<keyword evidence="3" id="KW-0969">Cilium</keyword>
<dbReference type="PANTHER" id="PTHR33487:SF1">
    <property type="entry name" value="CILIA- AND FLAGELLA-ASSOCIATED PROTEIN 54"/>
    <property type="match status" value="1"/>
</dbReference>
<keyword evidence="3" id="KW-0966">Cell projection</keyword>
<feature type="region of interest" description="Disordered" evidence="1">
    <location>
        <begin position="1585"/>
        <end position="1606"/>
    </location>
</feature>
<gene>
    <name evidence="3" type="primary">CFAP54</name>
</gene>
<evidence type="ECO:0000256" key="1">
    <source>
        <dbReference type="SAM" id="MobiDB-lite"/>
    </source>
</evidence>
<evidence type="ECO:0000313" key="3">
    <source>
        <dbReference type="RefSeq" id="XP_026548471.1"/>
    </source>
</evidence>
<accession>A0A6J1VZM3</accession>
<protein>
    <submittedName>
        <fullName evidence="3">Cilia- and flagella-associated protein 54</fullName>
    </submittedName>
</protein>
<dbReference type="CTD" id="144535"/>
<dbReference type="Proteomes" id="UP000504612">
    <property type="component" value="Unplaced"/>
</dbReference>
<reference evidence="3" key="1">
    <citation type="submission" date="2025-08" db="UniProtKB">
        <authorList>
            <consortium name="RefSeq"/>
        </authorList>
    </citation>
    <scope>IDENTIFICATION</scope>
</reference>
<evidence type="ECO:0000313" key="2">
    <source>
        <dbReference type="Proteomes" id="UP000504612"/>
    </source>
</evidence>
<sequence length="3126" mass="354638">MAELPKSRARSPTLPPPAPAIFYGSVDPRNPVVHRFESDLSDCLGFLKRKREAGAASSKDQELHRRGTTSLFNIWNNYRPRLPDWYYNETLVKIGDQLMEMKEHKLAFLYCYEQYLQQISGINIKYGLDAHQLKSNFFPNGFRDQSATRTLHVLQARNICLYKIVCDKDSDLLNQDSVKTCFGILTILQLIMQMTLPHEHLCWIVYNGTVHMYTICRHLMTIGQSAKVLEYLLWASLCMESSIPLLAVHYLTWRSTLYAAVCQCYYDCQSGIHGEVFARRGLIKIDELKQMEFMSSSPLSTETKKKFKEATVKMAAMIFKRTIFEPRRRPKGVLRPRIKANLKEAQHLPWPRTITERLLMEIFDCNSSIFFSIMEALFDKNRRTLIPGPSVPDEIEVRDIIAELCFAGADILDGGGINVSINTSEVSSIITTSSLMQQILAGKNGISADAALRFIKIVFSYEEWDSFDHAIVAFFSFLQNQSNPVWKKAKAEVKLLLVMQNLLTIRKARHGLCVQGDNIRETAAFRSQGKKYIGFLEGSVQPPKITDDLFLLARTLYSSVCKAEEVHQPSREMIIDATMFLWQKCKVGIQKIQMSGSNFLKFIHKYQTPKWLHILYVVNEVIHTINLGITNPVLIAEVSLRLTSVMENIADFKSGDIPVLAEDDSLFSEYYTSNIPSLLQQPPREQLFLAYEYIDRAIIAINRAHVLTVLPDGTSVFDNYCKKMTTEEQVVNKTLSSDNERSPIGNNFIMDLHIELIQAQHRIAIKLLNATQDTQSGDENPKAKGLARNVSQLKCLTELEIMEKIKKNKLSKALYLMQKATLMLPVGLDCSSANQLLKEAFILIQKTEMEQNTLNATLLNHTNSTKSKVPPPPILLFRTNCSMAFKPAPFSSDVKVFWYSIFGCVAEGSNPKARLNNYSLKNTAEAIPADETCVLEVQDLEANQNYVFAVAAYDSDGKIIGDSIGETTKPILAYPPLSVAIVRTYLIQSAFQIENYALCKKTFQPLWDCFVSVPCTPVTDVTIVSVSSTLSVPQNRLNSEALLQASPNLLYMFLRSIFIMSDISVNEGCLFCDSICFNELKYKRQVARIDECGRMLVAVELSNWLNDVHYALQSVVNCYGLIAPLIYHKIPSKPVIQIIIKYLKVLQEIPTIIFQRKSTGCFDSIQHMIACSCYFTAKILHLWKEYELAVVIINYGKKLLDCSQTPSQAAIAGEGADEILEEEIPSKRLRGHMGGVGKVNENLEVLENMLLKLIKAGQDLTGEEDPLFLYPVVTNWQPKTAYREVLKFKKNSRFLEYFVMLVFRALNEDKLLRILEWSDDVQEYLKKRNRFLLGIKQITKKKKKVRGSAETKKTITQEVSKVIDLTPKKKGSKKKGLAKQPGQVKTPGGKRCRYLQRSTVPMLLFRKQIEEKRKIAFEILIIKLNICSDVYIRRRRFRRLYNEEMPWRAQLNIYLAIVHFSLFKKRAQELCNTENFVQSPDSYHDVNPEIFSFSNSGTIIIASEEEITDIKHLSFKRTLSGKISKKTDTPDPTSPAFDNGLSLPASSPTLQSISPDTVSSSSIHDHNNCLSPEIDAMSESSELTQLSASEPVFSPDRSSKLSDRDTPRLTQGYIPVKEREKATCYSAVLEHFTKTFLYFRRAVVVAHRGRHWTLLQNACRDLWNYTREIQIIIKHSGSFHAPFPVNKEIFLKTIWLPYYLASDTLLDMIVELQDSNYVKIIEPKGNFGVPSCIGGIAVDEGGSSLSFEHPLDDVNIIDFQGIRHFILQTLEFLFRLKKWESLVNIAMQFNTVTHERYMEQVTPVLVFAQRQLQEKKLLCISLTRPLFSVPLDPMDTLKCFRETLEKSKNHSRALKYSRKLLCLFLVDVRDSSGRLEIYANQKTSRGKVGFTMGAELTYEPEPPDLSEESFTCLSMVESNSIPQSKVSVVISSYEQTIEVLQRNNQHGLMVQAFHELGNLHFFTGSKRIAFKCWCQGLDAVLKMDDALHQWQELDDSSEKTTGNLSETSQVYSEKFISRAGIWGCLQGATLAAKIAQHSLQYNIKLRTKTCILSAILFKSLFRASLPHPKADCDFAQYETDILIPGIDLFVDYYRADIATVIANLSFVLHELHCRRQNLIILPLFTLYQYFVSEICRNEIKCIEGRILKIKVLTDLGFFSDAFHELCIINRGDKIPWKLPTIYKRTTKVWICPNFDSSQTLLTSGNLQVLEEVFNRPIHSSWTVACEPKIMDNFMLAKMHFIISVSATLCFIPEKVIKTAYSTDSEALRRSGRNTDAFMKESLGILLAEAEERINLILETIQSKYGALIYKCSAIELEIVIEAKLQLAAIAQQRLQTAFSAALVFSAIKLLQDAEVFTDTSNSQKDAERTDKVYFSWISTEDSNLIHNITAREHLNIHIWLKCRLALVIAITAQARGIEIMKENELTECSSLINELQMEAEAFNDVETLAESTMQAVILGLQERLPVADIKLHLQNVIKLLEEKTLISPPANLILVQSMLLLADIMRTETEDGSESSKTDQLNVLVQAHALVIKQLFILGQSLEQHRQDPTLTTLKMPLMNIYLPHIALLAKVKMRIGHTLTLELSCKSKPQSELQWVKALQYTETALKLSVASVKEDLDLEAELLFRKGRIERQLDSLGLNKSELAVDSLLDAINLSLLSYQHYGLIRRSYMEIALLYFYLCTNKEESPTSGTVKGRTFKQRPPHSLTSADITVLEMYRVQAWIAVRSAAQVSEAILTSQQLTGRKAVKLYHMRQRMQQNMPEFALLDLSSSYKDFLSGKYEVTYKIPVVCSVQETKSESNGVERVASKESQGRPEIPWLHVLRYHTYLTRFLNLTPLAAVPKAGKGLFVKEDVLYTSVFDTTIALRLARLHSFLKSHLPIYSGCCLQEPPKQLYGLEKPFFSMTAIGKGSLGSGGISQRTPSMKMISSTFTSEIDMHSDNKATCSPMKELCVQWYLPSLEKSANEEETMVLFIFAYNIKPIKIINISSFNSAYINCGYLWIPLNRVIALREKLADLKQQLEMLIQSQMTEQTELIEIQKGLPPKGLGTHTAKVLLDKNTKEMVKVCFSEIKALLSITTDHSSPLKEIPFEITLPSIKNLSKLFDPANGCVIMAGNVFSWIVSLLA</sequence>
<dbReference type="RefSeq" id="XP_026548471.1">
    <property type="nucleotide sequence ID" value="XM_026692686.1"/>
</dbReference>
<organism evidence="2 3">
    <name type="scientific">Notechis scutatus</name>
    <name type="common">mainland tiger snake</name>
    <dbReference type="NCBI Taxonomy" id="8663"/>
    <lineage>
        <taxon>Eukaryota</taxon>
        <taxon>Metazoa</taxon>
        <taxon>Chordata</taxon>
        <taxon>Craniata</taxon>
        <taxon>Vertebrata</taxon>
        <taxon>Euteleostomi</taxon>
        <taxon>Lepidosauria</taxon>
        <taxon>Squamata</taxon>
        <taxon>Bifurcata</taxon>
        <taxon>Unidentata</taxon>
        <taxon>Episquamata</taxon>
        <taxon>Toxicofera</taxon>
        <taxon>Serpentes</taxon>
        <taxon>Colubroidea</taxon>
        <taxon>Elapidae</taxon>
        <taxon>Hydrophiinae</taxon>
        <taxon>Notechis</taxon>
    </lineage>
</organism>
<dbReference type="GO" id="GO:0060271">
    <property type="term" value="P:cilium assembly"/>
    <property type="evidence" value="ECO:0007669"/>
    <property type="project" value="TreeGrafter"/>
</dbReference>
<keyword evidence="2" id="KW-1185">Reference proteome</keyword>
<dbReference type="KEGG" id="nss:113430220"/>
<dbReference type="InterPro" id="IPR027912">
    <property type="entry name" value="CFAP54"/>
</dbReference>
<dbReference type="GeneID" id="113430220"/>
<dbReference type="PANTHER" id="PTHR33487">
    <property type="entry name" value="CILIA- AND FLAGELLA-ASSOCIATED PROTEIN 54"/>
    <property type="match status" value="1"/>
</dbReference>
<dbReference type="Pfam" id="PF14858">
    <property type="entry name" value="CFAP54_N"/>
    <property type="match status" value="1"/>
</dbReference>
<proteinExistence type="predicted"/>
<feature type="region of interest" description="Disordered" evidence="1">
    <location>
        <begin position="1370"/>
        <end position="1389"/>
    </location>
</feature>